<evidence type="ECO:0000256" key="3">
    <source>
        <dbReference type="ARBA" id="ARBA00022884"/>
    </source>
</evidence>
<gene>
    <name evidence="6 8" type="primary">rplU</name>
    <name evidence="8" type="ORF">NO1_0132</name>
</gene>
<dbReference type="Pfam" id="PF00829">
    <property type="entry name" value="Ribosomal_L21p"/>
    <property type="match status" value="1"/>
</dbReference>
<accession>A0A388T8U7</accession>
<protein>
    <recommendedName>
        <fullName evidence="6">Large ribosomal subunit protein bL21</fullName>
    </recommendedName>
</protein>
<keyword evidence="5 6" id="KW-0687">Ribonucleoprotein</keyword>
<dbReference type="GO" id="GO:0005840">
    <property type="term" value="C:ribosome"/>
    <property type="evidence" value="ECO:0007669"/>
    <property type="project" value="UniProtKB-KW"/>
</dbReference>
<dbReference type="InterPro" id="IPR018258">
    <property type="entry name" value="Ribosomal_bL21_CS"/>
</dbReference>
<dbReference type="PANTHER" id="PTHR21349">
    <property type="entry name" value="50S RIBOSOMAL PROTEIN L21"/>
    <property type="match status" value="1"/>
</dbReference>
<dbReference type="PROSITE" id="PS01169">
    <property type="entry name" value="RIBOSOMAL_L21"/>
    <property type="match status" value="1"/>
</dbReference>
<evidence type="ECO:0000313" key="8">
    <source>
        <dbReference type="EMBL" id="GBR72627.1"/>
    </source>
</evidence>
<comment type="function">
    <text evidence="6 7">This protein binds to 23S rRNA in the presence of protein L20.</text>
</comment>
<dbReference type="InterPro" id="IPR001787">
    <property type="entry name" value="Ribosomal_bL21"/>
</dbReference>
<dbReference type="InterPro" id="IPR028909">
    <property type="entry name" value="bL21-like"/>
</dbReference>
<evidence type="ECO:0000256" key="5">
    <source>
        <dbReference type="ARBA" id="ARBA00023274"/>
    </source>
</evidence>
<keyword evidence="3 6" id="KW-0694">RNA-binding</keyword>
<dbReference type="GO" id="GO:0005737">
    <property type="term" value="C:cytoplasm"/>
    <property type="evidence" value="ECO:0007669"/>
    <property type="project" value="UniProtKB-ARBA"/>
</dbReference>
<dbReference type="InterPro" id="IPR036164">
    <property type="entry name" value="bL21-like_sf"/>
</dbReference>
<dbReference type="GO" id="GO:1990904">
    <property type="term" value="C:ribonucleoprotein complex"/>
    <property type="evidence" value="ECO:0007669"/>
    <property type="project" value="UniProtKB-KW"/>
</dbReference>
<dbReference type="SUPFAM" id="SSF141091">
    <property type="entry name" value="L21p-like"/>
    <property type="match status" value="1"/>
</dbReference>
<evidence type="ECO:0000256" key="7">
    <source>
        <dbReference type="RuleBase" id="RU000562"/>
    </source>
</evidence>
<dbReference type="GO" id="GO:0006412">
    <property type="term" value="P:translation"/>
    <property type="evidence" value="ECO:0007669"/>
    <property type="project" value="UniProtKB-UniRule"/>
</dbReference>
<dbReference type="NCBIfam" id="TIGR00061">
    <property type="entry name" value="L21"/>
    <property type="match status" value="1"/>
</dbReference>
<dbReference type="PANTHER" id="PTHR21349:SF0">
    <property type="entry name" value="LARGE RIBOSOMAL SUBUNIT PROTEIN BL21M"/>
    <property type="match status" value="1"/>
</dbReference>
<comment type="caution">
    <text evidence="8">The sequence shown here is derived from an EMBL/GenBank/DDBJ whole genome shotgun (WGS) entry which is preliminary data.</text>
</comment>
<dbReference type="GO" id="GO:0019843">
    <property type="term" value="F:rRNA binding"/>
    <property type="evidence" value="ECO:0007669"/>
    <property type="project" value="UniProtKB-UniRule"/>
</dbReference>
<dbReference type="EMBL" id="BGZN01000001">
    <property type="protein sequence ID" value="GBR72627.1"/>
    <property type="molecule type" value="Genomic_DNA"/>
</dbReference>
<evidence type="ECO:0000256" key="6">
    <source>
        <dbReference type="HAMAP-Rule" id="MF_01363"/>
    </source>
</evidence>
<comment type="subunit">
    <text evidence="6">Part of the 50S ribosomal subunit. Contacts protein L20.</text>
</comment>
<keyword evidence="2 6" id="KW-0699">rRNA-binding</keyword>
<dbReference type="Proteomes" id="UP000269352">
    <property type="component" value="Unassembled WGS sequence"/>
</dbReference>
<evidence type="ECO:0000313" key="9">
    <source>
        <dbReference type="Proteomes" id="UP000269352"/>
    </source>
</evidence>
<dbReference type="GO" id="GO:0003735">
    <property type="term" value="F:structural constituent of ribosome"/>
    <property type="evidence" value="ECO:0007669"/>
    <property type="project" value="InterPro"/>
</dbReference>
<evidence type="ECO:0000256" key="4">
    <source>
        <dbReference type="ARBA" id="ARBA00022980"/>
    </source>
</evidence>
<evidence type="ECO:0000256" key="2">
    <source>
        <dbReference type="ARBA" id="ARBA00022730"/>
    </source>
</evidence>
<keyword evidence="4 6" id="KW-0689">Ribosomal protein</keyword>
<reference evidence="8 9" key="1">
    <citation type="journal article" date="2019" name="ISME J.">
        <title>Genome analyses of uncultured TG2/ZB3 bacteria in 'Margulisbacteria' specifically attached to ectosymbiotic spirochetes of protists in the termite gut.</title>
        <authorList>
            <person name="Utami Y.D."/>
            <person name="Kuwahara H."/>
            <person name="Igai K."/>
            <person name="Murakami T."/>
            <person name="Sugaya K."/>
            <person name="Morikawa T."/>
            <person name="Nagura Y."/>
            <person name="Yuki M."/>
            <person name="Deevong P."/>
            <person name="Inoue T."/>
            <person name="Kihara K."/>
            <person name="Lo N."/>
            <person name="Yamada A."/>
            <person name="Ohkuma M."/>
            <person name="Hongoh Y."/>
        </authorList>
    </citation>
    <scope>NUCLEOTIDE SEQUENCE [LARGE SCALE GENOMIC DNA]</scope>
    <source>
        <strain evidence="8">NkOx7-01</strain>
    </source>
</reference>
<dbReference type="HAMAP" id="MF_01363">
    <property type="entry name" value="Ribosomal_bL21"/>
    <property type="match status" value="1"/>
</dbReference>
<comment type="similarity">
    <text evidence="1 6 7">Belongs to the bacterial ribosomal protein bL21 family.</text>
</comment>
<sequence length="103" mass="11419">MYAVIETGGKQYKVAEGDIFPVEKLTGEKSAAVVFDRVLLVADGETVQIGQPYLPGVSVQAAVVEQVKADKVIVQKFRPKTGYNRKKGHRQNYTLVKIEKINK</sequence>
<proteinExistence type="inferred from homology"/>
<name>A0A388T8U7_TERA1</name>
<dbReference type="AlphaFoldDB" id="A0A388T8U7"/>
<organism evidence="8 9">
    <name type="scientific">Termititenax aidoneus</name>
    <dbReference type="NCBI Taxonomy" id="2218524"/>
    <lineage>
        <taxon>Bacteria</taxon>
        <taxon>Bacillati</taxon>
        <taxon>Candidatus Margulisiibacteriota</taxon>
        <taxon>Candidatus Termititenacia</taxon>
        <taxon>Candidatus Termititenacales</taxon>
        <taxon>Candidatus Termititenacaceae</taxon>
        <taxon>Candidatus Termititenax</taxon>
    </lineage>
</organism>
<keyword evidence="9" id="KW-1185">Reference proteome</keyword>
<evidence type="ECO:0000256" key="1">
    <source>
        <dbReference type="ARBA" id="ARBA00008563"/>
    </source>
</evidence>